<dbReference type="EMBL" id="JAVJAF010000001">
    <property type="protein sequence ID" value="MDR6233306.1"/>
    <property type="molecule type" value="Genomic_DNA"/>
</dbReference>
<reference evidence="1" key="1">
    <citation type="submission" date="2023-08" db="EMBL/GenBank/DDBJ databases">
        <title>Functional and genomic diversity of the sorghum phyllosphere microbiome.</title>
        <authorList>
            <person name="Shade A."/>
        </authorList>
    </citation>
    <scope>NUCLEOTIDE SEQUENCE</scope>
    <source>
        <strain evidence="1">SORGH_AS_0201</strain>
    </source>
</reference>
<evidence type="ECO:0000313" key="1">
    <source>
        <dbReference type="EMBL" id="MDR6233306.1"/>
    </source>
</evidence>
<dbReference type="Pfam" id="PF14367">
    <property type="entry name" value="DUF4411"/>
    <property type="match status" value="1"/>
</dbReference>
<protein>
    <submittedName>
        <fullName evidence="1">Uncharacterized protein</fullName>
    </submittedName>
</protein>
<dbReference type="AlphaFoldDB" id="A0AAJ2EWF6"/>
<name>A0AAJ2EWF6_9PSED</name>
<proteinExistence type="predicted"/>
<evidence type="ECO:0000313" key="2">
    <source>
        <dbReference type="Proteomes" id="UP001268036"/>
    </source>
</evidence>
<sequence>MTHQNTVYLLDANSLISAQGVYYPRSMIPELWEWIIHQSHNNRIKIPIEIYEEVIAGNEDPLTIWLREESVKNTLILEEDADPKLLAHVTYQGYAPDLTDVELAYIGRDPFLIAYALRQPKERCVVSLETPKPSAQRKNRKVPDVCKQLGAECCSVFKMMRDLAFSTRWNQPPIPAAPAQAYE</sequence>
<organism evidence="1 2">
    <name type="scientific">Pseudomonas oryzihabitans</name>
    <dbReference type="NCBI Taxonomy" id="47885"/>
    <lineage>
        <taxon>Bacteria</taxon>
        <taxon>Pseudomonadati</taxon>
        <taxon>Pseudomonadota</taxon>
        <taxon>Gammaproteobacteria</taxon>
        <taxon>Pseudomonadales</taxon>
        <taxon>Pseudomonadaceae</taxon>
        <taxon>Pseudomonas</taxon>
    </lineage>
</organism>
<dbReference type="Proteomes" id="UP001268036">
    <property type="component" value="Unassembled WGS sequence"/>
</dbReference>
<dbReference type="InterPro" id="IPR016541">
    <property type="entry name" value="UCP008505"/>
</dbReference>
<comment type="caution">
    <text evidence="1">The sequence shown here is derived from an EMBL/GenBank/DDBJ whole genome shotgun (WGS) entry which is preliminary data.</text>
</comment>
<gene>
    <name evidence="1" type="ORF">QE440_001047</name>
</gene>
<dbReference type="RefSeq" id="WP_309756063.1">
    <property type="nucleotide sequence ID" value="NZ_JAVJAF010000001.1"/>
</dbReference>
<accession>A0AAJ2EWF6</accession>